<name>A0A9Q3BFR3_9BASI</name>
<evidence type="ECO:0000313" key="1">
    <source>
        <dbReference type="EMBL" id="MBW0464669.1"/>
    </source>
</evidence>
<accession>A0A9Q3BFR3</accession>
<keyword evidence="2" id="KW-1185">Reference proteome</keyword>
<proteinExistence type="predicted"/>
<evidence type="ECO:0000313" key="2">
    <source>
        <dbReference type="Proteomes" id="UP000765509"/>
    </source>
</evidence>
<reference evidence="1" key="1">
    <citation type="submission" date="2021-03" db="EMBL/GenBank/DDBJ databases">
        <title>Draft genome sequence of rust myrtle Austropuccinia psidii MF-1, a brazilian biotype.</title>
        <authorList>
            <person name="Quecine M.C."/>
            <person name="Pachon D.M.R."/>
            <person name="Bonatelli M.L."/>
            <person name="Correr F.H."/>
            <person name="Franceschini L.M."/>
            <person name="Leite T.F."/>
            <person name="Margarido G.R.A."/>
            <person name="Almeida C.A."/>
            <person name="Ferrarezi J.A."/>
            <person name="Labate C.A."/>
        </authorList>
    </citation>
    <scope>NUCLEOTIDE SEQUENCE</scope>
    <source>
        <strain evidence="1">MF-1</strain>
    </source>
</reference>
<protein>
    <submittedName>
        <fullName evidence="1">Uncharacterized protein</fullName>
    </submittedName>
</protein>
<dbReference type="EMBL" id="AVOT02000845">
    <property type="protein sequence ID" value="MBW0464669.1"/>
    <property type="molecule type" value="Genomic_DNA"/>
</dbReference>
<dbReference type="Proteomes" id="UP000765509">
    <property type="component" value="Unassembled WGS sequence"/>
</dbReference>
<sequence>MGDAIREQSDNYQDPREEFLVEYKEETQIEIQDIQLEVSLPQDTSNKNLCKHTKDAQTFLVTPTKGMTYIHGTATKTTVCIDNYQHPLIIDGGAHCSIVAKNYLNNHFPNWEKKPLPTKAKKFKSA</sequence>
<organism evidence="1 2">
    <name type="scientific">Austropuccinia psidii MF-1</name>
    <dbReference type="NCBI Taxonomy" id="1389203"/>
    <lineage>
        <taxon>Eukaryota</taxon>
        <taxon>Fungi</taxon>
        <taxon>Dikarya</taxon>
        <taxon>Basidiomycota</taxon>
        <taxon>Pucciniomycotina</taxon>
        <taxon>Pucciniomycetes</taxon>
        <taxon>Pucciniales</taxon>
        <taxon>Sphaerophragmiaceae</taxon>
        <taxon>Austropuccinia</taxon>
    </lineage>
</organism>
<comment type="caution">
    <text evidence="1">The sequence shown here is derived from an EMBL/GenBank/DDBJ whole genome shotgun (WGS) entry which is preliminary data.</text>
</comment>
<gene>
    <name evidence="1" type="ORF">O181_004384</name>
</gene>
<dbReference type="AlphaFoldDB" id="A0A9Q3BFR3"/>